<dbReference type="Proteomes" id="UP001058461">
    <property type="component" value="Chromosome"/>
</dbReference>
<evidence type="ECO:0000259" key="8">
    <source>
        <dbReference type="Pfam" id="PF02770"/>
    </source>
</evidence>
<dbReference type="Gene3D" id="1.10.540.10">
    <property type="entry name" value="Acyl-CoA dehydrogenase/oxidase, N-terminal domain"/>
    <property type="match status" value="1"/>
</dbReference>
<keyword evidence="4 6" id="KW-0274">FAD</keyword>
<evidence type="ECO:0000313" key="11">
    <source>
        <dbReference type="Proteomes" id="UP001058461"/>
    </source>
</evidence>
<feature type="domain" description="Acyl-CoA dehydrogenase/oxidase N-terminal" evidence="9">
    <location>
        <begin position="6"/>
        <end position="121"/>
    </location>
</feature>
<dbReference type="Pfam" id="PF02771">
    <property type="entry name" value="Acyl-CoA_dh_N"/>
    <property type="match status" value="1"/>
</dbReference>
<name>A0ABY5HLE3_9GAMM</name>
<reference evidence="10" key="1">
    <citation type="submission" date="2021-04" db="EMBL/GenBank/DDBJ databases">
        <title>Oceanospirillales bacteria with DddD are important DMSP degraders in coastal seawater.</title>
        <authorList>
            <person name="Liu J."/>
        </authorList>
    </citation>
    <scope>NUCLEOTIDE SEQUENCE</scope>
    <source>
        <strain evidence="10">D13-1</strain>
    </source>
</reference>
<evidence type="ECO:0000256" key="4">
    <source>
        <dbReference type="ARBA" id="ARBA00022827"/>
    </source>
</evidence>
<dbReference type="InterPro" id="IPR006091">
    <property type="entry name" value="Acyl-CoA_Oxase/DH_mid-dom"/>
</dbReference>
<dbReference type="SUPFAM" id="SSF56645">
    <property type="entry name" value="Acyl-CoA dehydrogenase NM domain-like"/>
    <property type="match status" value="1"/>
</dbReference>
<dbReference type="Gene3D" id="2.40.110.10">
    <property type="entry name" value="Butyryl-CoA Dehydrogenase, subunit A, domain 2"/>
    <property type="match status" value="1"/>
</dbReference>
<evidence type="ECO:0000259" key="7">
    <source>
        <dbReference type="Pfam" id="PF00441"/>
    </source>
</evidence>
<protein>
    <submittedName>
        <fullName evidence="10">Acyl-CoA dehydrogenase family protein</fullName>
    </submittedName>
</protein>
<evidence type="ECO:0000313" key="10">
    <source>
        <dbReference type="EMBL" id="UTW12408.1"/>
    </source>
</evidence>
<dbReference type="InterPro" id="IPR036250">
    <property type="entry name" value="AcylCo_DH-like_C"/>
</dbReference>
<sequence length="398" mass="44677">MNINYTAQDQAFREEVRTFLQQELPTDIACKVKNDKYLDRSDYVTWNRILFDKGWSTPSWPQQYGGCTWSAIQKYIFEEECFLAGAPRIWPFGIGMVGPVIYTFGSEEQKARFLPGIRSGDVWWCQGFSEPNAGSDLASLNTRAVRDGDHYVVNGQKTWTTMGQYADWIFCLVRTDPEAKKQQGISFLVFDMKTPGITVRPVITADGAHEVNEVFFDNVRVPVDQRIGEENKGWDYAKFLLDHERTGIARVGAIKDRIAQLKAVATRETRQGQPLLCDPLFRLRLAELEVEFKAHELTNLRMLAGAGHGKVPGKIASVLKIRGSELVQKTEALMTEAVGIYALPFVPQARTDSWDGAPIGPDYAGSKAAVYLNSMKYSIFGGSNEIQKTIIAKELLTL</sequence>
<evidence type="ECO:0000256" key="1">
    <source>
        <dbReference type="ARBA" id="ARBA00001974"/>
    </source>
</evidence>
<feature type="domain" description="Acyl-CoA dehydrogenase/oxidase C-terminal" evidence="7">
    <location>
        <begin position="231"/>
        <end position="396"/>
    </location>
</feature>
<evidence type="ECO:0000256" key="3">
    <source>
        <dbReference type="ARBA" id="ARBA00022630"/>
    </source>
</evidence>
<proteinExistence type="inferred from homology"/>
<dbReference type="InterPro" id="IPR052161">
    <property type="entry name" value="Mycobact_Acyl-CoA_DH"/>
</dbReference>
<keyword evidence="3 6" id="KW-0285">Flavoprotein</keyword>
<dbReference type="InterPro" id="IPR046373">
    <property type="entry name" value="Acyl-CoA_Oxase/DH_mid-dom_sf"/>
</dbReference>
<dbReference type="InterPro" id="IPR013786">
    <property type="entry name" value="AcylCoA_DH/ox_N"/>
</dbReference>
<evidence type="ECO:0000256" key="5">
    <source>
        <dbReference type="ARBA" id="ARBA00023002"/>
    </source>
</evidence>
<evidence type="ECO:0000259" key="9">
    <source>
        <dbReference type="Pfam" id="PF02771"/>
    </source>
</evidence>
<dbReference type="Pfam" id="PF02770">
    <property type="entry name" value="Acyl-CoA_dh_M"/>
    <property type="match status" value="1"/>
</dbReference>
<dbReference type="InterPro" id="IPR037069">
    <property type="entry name" value="AcylCoA_DH/ox_N_sf"/>
</dbReference>
<dbReference type="SUPFAM" id="SSF47203">
    <property type="entry name" value="Acyl-CoA dehydrogenase C-terminal domain-like"/>
    <property type="match status" value="1"/>
</dbReference>
<dbReference type="InterPro" id="IPR009075">
    <property type="entry name" value="AcylCo_DH/oxidase_C"/>
</dbReference>
<dbReference type="Pfam" id="PF00441">
    <property type="entry name" value="Acyl-CoA_dh_1"/>
    <property type="match status" value="1"/>
</dbReference>
<evidence type="ECO:0000256" key="6">
    <source>
        <dbReference type="RuleBase" id="RU362125"/>
    </source>
</evidence>
<accession>A0ABY5HLE3</accession>
<keyword evidence="5 6" id="KW-0560">Oxidoreductase</keyword>
<comment type="similarity">
    <text evidence="2 6">Belongs to the acyl-CoA dehydrogenase family.</text>
</comment>
<evidence type="ECO:0000256" key="2">
    <source>
        <dbReference type="ARBA" id="ARBA00009347"/>
    </source>
</evidence>
<feature type="domain" description="Acyl-CoA oxidase/dehydrogenase middle" evidence="8">
    <location>
        <begin position="125"/>
        <end position="219"/>
    </location>
</feature>
<dbReference type="Gene3D" id="1.20.140.10">
    <property type="entry name" value="Butyryl-CoA Dehydrogenase, subunit A, domain 3"/>
    <property type="match status" value="1"/>
</dbReference>
<comment type="cofactor">
    <cofactor evidence="1 6">
        <name>FAD</name>
        <dbReference type="ChEBI" id="CHEBI:57692"/>
    </cofactor>
</comment>
<dbReference type="PANTHER" id="PTHR43292">
    <property type="entry name" value="ACYL-COA DEHYDROGENASE"/>
    <property type="match status" value="1"/>
</dbReference>
<dbReference type="InterPro" id="IPR009100">
    <property type="entry name" value="AcylCoA_DH/oxidase_NM_dom_sf"/>
</dbReference>
<dbReference type="EMBL" id="CP073347">
    <property type="protein sequence ID" value="UTW12408.1"/>
    <property type="molecule type" value="Genomic_DNA"/>
</dbReference>
<gene>
    <name evidence="10" type="ORF">KDW95_01615</name>
</gene>
<keyword evidence="11" id="KW-1185">Reference proteome</keyword>
<dbReference type="PANTHER" id="PTHR43292:SF3">
    <property type="entry name" value="ACYL-COA DEHYDROGENASE FADE29"/>
    <property type="match status" value="1"/>
</dbReference>
<dbReference type="RefSeq" id="WP_255854483.1">
    <property type="nucleotide sequence ID" value="NZ_CP073347.1"/>
</dbReference>
<organism evidence="10 11">
    <name type="scientific">Marinobacterium rhizophilum</name>
    <dbReference type="NCBI Taxonomy" id="420402"/>
    <lineage>
        <taxon>Bacteria</taxon>
        <taxon>Pseudomonadati</taxon>
        <taxon>Pseudomonadota</taxon>
        <taxon>Gammaproteobacteria</taxon>
        <taxon>Oceanospirillales</taxon>
        <taxon>Oceanospirillaceae</taxon>
        <taxon>Marinobacterium</taxon>
    </lineage>
</organism>